<reference evidence="3 4" key="1">
    <citation type="submission" date="2017-03" db="EMBL/GenBank/DDBJ databases">
        <authorList>
            <person name="Afonso C.L."/>
            <person name="Miller P.J."/>
            <person name="Scott M.A."/>
            <person name="Spackman E."/>
            <person name="Goraichik I."/>
            <person name="Dimitrov K.M."/>
            <person name="Suarez D.L."/>
            <person name="Swayne D.E."/>
        </authorList>
    </citation>
    <scope>NUCLEOTIDE SEQUENCE [LARGE SCALE GENOMIC DNA]</scope>
    <source>
        <strain evidence="3 4">ATCC 51113</strain>
    </source>
</reference>
<dbReference type="EMBL" id="NAEW01000033">
    <property type="protein sequence ID" value="OQM39114.1"/>
    <property type="molecule type" value="Genomic_DNA"/>
</dbReference>
<keyword evidence="1" id="KW-0472">Membrane</keyword>
<keyword evidence="1" id="KW-0812">Transmembrane</keyword>
<dbReference type="Proteomes" id="UP000192573">
    <property type="component" value="Unassembled WGS sequence"/>
</dbReference>
<comment type="caution">
    <text evidence="3">The sequence shown here is derived from an EMBL/GenBank/DDBJ whole genome shotgun (WGS) entry which is preliminary data.</text>
</comment>
<dbReference type="InterPro" id="IPR012931">
    <property type="entry name" value="TraG_N_Proteobacteria"/>
</dbReference>
<dbReference type="Pfam" id="PF07916">
    <property type="entry name" value="TraG_N"/>
    <property type="match status" value="2"/>
</dbReference>
<evidence type="ECO:0000313" key="3">
    <source>
        <dbReference type="EMBL" id="OQM39114.1"/>
    </source>
</evidence>
<feature type="transmembrane region" description="Helical" evidence="1">
    <location>
        <begin position="352"/>
        <end position="375"/>
    </location>
</feature>
<feature type="domain" description="TraG N-terminal Proteobacteria" evidence="2">
    <location>
        <begin position="8"/>
        <end position="278"/>
    </location>
</feature>
<proteinExistence type="predicted"/>
<dbReference type="AlphaFoldDB" id="A0A1V8NRS7"/>
<sequence>MTANSIIEYILVFFGWVLNNAMWNIIFGTGLYLLPLVFKCTGVWLKIREEGFDEGNKGLLLQPRLEHALYVPYLVILFCVLPVVPVDISAMKFDSSRAKQCHVSVASPKDSGYSPLVNDLGGMTANISVWWYLVHKLSKGVTQAMTASIPCGGQIRQLRFEVQQSQLSDPILAQELQEFANSCYARAYYRLKNSNPSLTDKTINSVGWIGSDYFLNTEGYYDTYTSKQPKKAWPWNEKRDAGYANTGDGGYPTCKQWWLDAKKGLKDRVLASMLPKVTNDLRRQVGKDWEETALRWLVSPQNVRRSVGNDSYILGSNDNPVGGVGVLTRAGTTIGLGLKQLDTQPGFDALKLALPIVQALLEMLVIVGIPVVLMFSAYEPKTIVTITFAQFALIFISFWWEVAGWLDDKVLMMTYDSITDFTKSVNDGWIMNIVLGTMYAAFPLGWFAMMGWTGVRIGDLVSQGINRAGGLSQSAAEAGPKAAGAAAKAVVTKGKSLMKK</sequence>
<feature type="transmembrane region" description="Helical" evidence="1">
    <location>
        <begin position="21"/>
        <end position="47"/>
    </location>
</feature>
<organism evidence="3 4">
    <name type="scientific">Citrobacter braakii</name>
    <dbReference type="NCBI Taxonomy" id="57706"/>
    <lineage>
        <taxon>Bacteria</taxon>
        <taxon>Pseudomonadati</taxon>
        <taxon>Pseudomonadota</taxon>
        <taxon>Gammaproteobacteria</taxon>
        <taxon>Enterobacterales</taxon>
        <taxon>Enterobacteriaceae</taxon>
        <taxon>Citrobacter</taxon>
        <taxon>Citrobacter freundii complex</taxon>
    </lineage>
</organism>
<name>A0A1V8NRS7_CITBR</name>
<feature type="transmembrane region" description="Helical" evidence="1">
    <location>
        <begin position="382"/>
        <end position="400"/>
    </location>
</feature>
<keyword evidence="1" id="KW-1133">Transmembrane helix</keyword>
<gene>
    <name evidence="3" type="ORF">BZK42_26650</name>
</gene>
<accession>A0A1V8NRS7</accession>
<evidence type="ECO:0000313" key="4">
    <source>
        <dbReference type="Proteomes" id="UP000192573"/>
    </source>
</evidence>
<feature type="domain" description="TraG N-terminal Proteobacteria" evidence="2">
    <location>
        <begin position="342"/>
        <end position="466"/>
    </location>
</feature>
<protein>
    <submittedName>
        <fullName evidence="3">Conjugal transfer protein TraG</fullName>
    </submittedName>
</protein>
<evidence type="ECO:0000259" key="2">
    <source>
        <dbReference type="Pfam" id="PF07916"/>
    </source>
</evidence>
<feature type="transmembrane region" description="Helical" evidence="1">
    <location>
        <begin position="429"/>
        <end position="449"/>
    </location>
</feature>
<evidence type="ECO:0000256" key="1">
    <source>
        <dbReference type="SAM" id="Phobius"/>
    </source>
</evidence>
<feature type="transmembrane region" description="Helical" evidence="1">
    <location>
        <begin position="68"/>
        <end position="86"/>
    </location>
</feature>
<dbReference type="RefSeq" id="WP_080861122.1">
    <property type="nucleotide sequence ID" value="NZ_CP077405.1"/>
</dbReference>